<gene>
    <name evidence="2" type="ORF">FHW36_101216</name>
</gene>
<comment type="caution">
    <text evidence="2">The sequence shown here is derived from an EMBL/GenBank/DDBJ whole genome shotgun (WGS) entry which is preliminary data.</text>
</comment>
<dbReference type="Proteomes" id="UP000320811">
    <property type="component" value="Unassembled WGS sequence"/>
</dbReference>
<keyword evidence="3" id="KW-1185">Reference proteome</keyword>
<name>A0A561Q1N8_9BACT</name>
<organism evidence="2 3">
    <name type="scientific">Chitinophaga polysaccharea</name>
    <dbReference type="NCBI Taxonomy" id="1293035"/>
    <lineage>
        <taxon>Bacteria</taxon>
        <taxon>Pseudomonadati</taxon>
        <taxon>Bacteroidota</taxon>
        <taxon>Chitinophagia</taxon>
        <taxon>Chitinophagales</taxon>
        <taxon>Chitinophagaceae</taxon>
        <taxon>Chitinophaga</taxon>
    </lineage>
</organism>
<feature type="region of interest" description="Disordered" evidence="1">
    <location>
        <begin position="170"/>
        <end position="192"/>
    </location>
</feature>
<dbReference type="EMBL" id="VIWO01000001">
    <property type="protein sequence ID" value="TWF44297.1"/>
    <property type="molecule type" value="Genomic_DNA"/>
</dbReference>
<protein>
    <submittedName>
        <fullName evidence="2">Uncharacterized protein</fullName>
    </submittedName>
</protein>
<evidence type="ECO:0000313" key="2">
    <source>
        <dbReference type="EMBL" id="TWF44297.1"/>
    </source>
</evidence>
<sequence>MPVKSSKKGLYLSVPTPCEENWNDMPLSSVGRCCGSCQKTVVDFSLLSDAEIFAVITNSKGTVCGHFEPSQLERAIMPGVSARHYFVPAMLLSAGLTLGIVTTGHAESRELERVEVGIAPIAEDSASPDAKIKQLPEVVVTSYVTRKTYRVTGTVCVTESTARQENEPMYYSGRTISPRGDEQQMPAQEEKRKKRFLFFK</sequence>
<accession>A0A561Q1N8</accession>
<reference evidence="2 3" key="1">
    <citation type="submission" date="2019-06" db="EMBL/GenBank/DDBJ databases">
        <title>Sorghum-associated microbial communities from plants grown in Nebraska, USA.</title>
        <authorList>
            <person name="Schachtman D."/>
        </authorList>
    </citation>
    <scope>NUCLEOTIDE SEQUENCE [LARGE SCALE GENOMIC DNA]</scope>
    <source>
        <strain evidence="2 3">1209</strain>
    </source>
</reference>
<evidence type="ECO:0000256" key="1">
    <source>
        <dbReference type="SAM" id="MobiDB-lite"/>
    </source>
</evidence>
<evidence type="ECO:0000313" key="3">
    <source>
        <dbReference type="Proteomes" id="UP000320811"/>
    </source>
</evidence>
<proteinExistence type="predicted"/>
<dbReference type="AlphaFoldDB" id="A0A561Q1N8"/>